<keyword evidence="5" id="KW-1185">Reference proteome</keyword>
<accession>A0A2K3QC67</accession>
<dbReference type="EMBL" id="NRSZ01000802">
    <property type="protein sequence ID" value="PNY25130.1"/>
    <property type="molecule type" value="Genomic_DNA"/>
</dbReference>
<evidence type="ECO:0000256" key="1">
    <source>
        <dbReference type="SAM" id="MobiDB-lite"/>
    </source>
</evidence>
<feature type="region of interest" description="Disordered" evidence="1">
    <location>
        <begin position="244"/>
        <end position="278"/>
    </location>
</feature>
<protein>
    <submittedName>
        <fullName evidence="4">Uncharacterized protein</fullName>
    </submittedName>
</protein>
<keyword evidence="2" id="KW-0812">Transmembrane</keyword>
<name>A0A2K3QC67_9HYPO</name>
<proteinExistence type="predicted"/>
<evidence type="ECO:0000256" key="2">
    <source>
        <dbReference type="SAM" id="Phobius"/>
    </source>
</evidence>
<feature type="signal peptide" evidence="3">
    <location>
        <begin position="1"/>
        <end position="17"/>
    </location>
</feature>
<sequence length="278" mass="29319">MRLHTVLSLFASSGALAAVARLQCFSQHSAALADFSDCGHHGALADCLAHLAGTVRSDIESCYRNAGCSAPDAAIEAQYVAARCEELSSTGDLRRRYRAVVDRAVGQMTAAAVARDGLLNPRASASATNAPKIQGADCFTTSSIDTTTCSLQTSNGHVKTLTCLPTQVAVSQCAPGLMCTIDANNADICMTMRNGLDTGGIIVAIVFAVLVTLGLGTLTFLCCRDRRQQKRLAAKAEAVALARAQTKRQRAQEARAPLMRPQEGAPETPNPFHDQNQG</sequence>
<feature type="chain" id="PRO_5014444261" evidence="3">
    <location>
        <begin position="18"/>
        <end position="278"/>
    </location>
</feature>
<evidence type="ECO:0000313" key="4">
    <source>
        <dbReference type="EMBL" id="PNY25130.1"/>
    </source>
</evidence>
<dbReference type="OrthoDB" id="3630276at2759"/>
<dbReference type="CDD" id="cd12841">
    <property type="entry name" value="TM_EphA1"/>
    <property type="match status" value="1"/>
</dbReference>
<gene>
    <name evidence="4" type="ORF">TCAP_04942</name>
</gene>
<keyword evidence="2" id="KW-1133">Transmembrane helix</keyword>
<evidence type="ECO:0000313" key="5">
    <source>
        <dbReference type="Proteomes" id="UP000236621"/>
    </source>
</evidence>
<keyword evidence="3" id="KW-0732">Signal</keyword>
<dbReference type="AlphaFoldDB" id="A0A2K3QC67"/>
<comment type="caution">
    <text evidence="4">The sequence shown here is derived from an EMBL/GenBank/DDBJ whole genome shotgun (WGS) entry which is preliminary data.</text>
</comment>
<keyword evidence="2" id="KW-0472">Membrane</keyword>
<organism evidence="4 5">
    <name type="scientific">Tolypocladium capitatum</name>
    <dbReference type="NCBI Taxonomy" id="45235"/>
    <lineage>
        <taxon>Eukaryota</taxon>
        <taxon>Fungi</taxon>
        <taxon>Dikarya</taxon>
        <taxon>Ascomycota</taxon>
        <taxon>Pezizomycotina</taxon>
        <taxon>Sordariomycetes</taxon>
        <taxon>Hypocreomycetidae</taxon>
        <taxon>Hypocreales</taxon>
        <taxon>Ophiocordycipitaceae</taxon>
        <taxon>Tolypocladium</taxon>
    </lineage>
</organism>
<reference evidence="4 5" key="1">
    <citation type="submission" date="2017-08" db="EMBL/GenBank/DDBJ databases">
        <title>Harnessing the power of phylogenomics to disentangle the directionality and signatures of interkingdom host jumping in the parasitic fungal genus Tolypocladium.</title>
        <authorList>
            <person name="Quandt C.A."/>
            <person name="Patterson W."/>
            <person name="Spatafora J.W."/>
        </authorList>
    </citation>
    <scope>NUCLEOTIDE SEQUENCE [LARGE SCALE GENOMIC DNA]</scope>
    <source>
        <strain evidence="4 5">CBS 113982</strain>
    </source>
</reference>
<evidence type="ECO:0000256" key="3">
    <source>
        <dbReference type="SAM" id="SignalP"/>
    </source>
</evidence>
<feature type="transmembrane region" description="Helical" evidence="2">
    <location>
        <begin position="199"/>
        <end position="223"/>
    </location>
</feature>
<dbReference type="Proteomes" id="UP000236621">
    <property type="component" value="Unassembled WGS sequence"/>
</dbReference>